<evidence type="ECO:0000256" key="6">
    <source>
        <dbReference type="ARBA" id="ARBA00023136"/>
    </source>
</evidence>
<organism evidence="9 10">
    <name type="scientific">Effusibacillus consociatus</name>
    <dbReference type="NCBI Taxonomy" id="1117041"/>
    <lineage>
        <taxon>Bacteria</taxon>
        <taxon>Bacillati</taxon>
        <taxon>Bacillota</taxon>
        <taxon>Bacilli</taxon>
        <taxon>Bacillales</taxon>
        <taxon>Alicyclobacillaceae</taxon>
        <taxon>Effusibacillus</taxon>
    </lineage>
</organism>
<dbReference type="Gene3D" id="3.40.50.10960">
    <property type="match status" value="1"/>
</dbReference>
<dbReference type="InterPro" id="IPR013685">
    <property type="entry name" value="POTRA_FtsQ_type"/>
</dbReference>
<evidence type="ECO:0000313" key="9">
    <source>
        <dbReference type="EMBL" id="MFC4770210.1"/>
    </source>
</evidence>
<evidence type="ECO:0000256" key="4">
    <source>
        <dbReference type="ARBA" id="ARBA00022692"/>
    </source>
</evidence>
<evidence type="ECO:0000256" key="2">
    <source>
        <dbReference type="ARBA" id="ARBA00022475"/>
    </source>
</evidence>
<evidence type="ECO:0000256" key="1">
    <source>
        <dbReference type="ARBA" id="ARBA00004370"/>
    </source>
</evidence>
<dbReference type="PROSITE" id="PS51779">
    <property type="entry name" value="POTRA"/>
    <property type="match status" value="1"/>
</dbReference>
<gene>
    <name evidence="9" type="ORF">ACFO8Q_23315</name>
</gene>
<dbReference type="InterPro" id="IPR034746">
    <property type="entry name" value="POTRA"/>
</dbReference>
<evidence type="ECO:0000256" key="3">
    <source>
        <dbReference type="ARBA" id="ARBA00022618"/>
    </source>
</evidence>
<keyword evidence="2" id="KW-1003">Cell membrane</keyword>
<reference evidence="10" key="1">
    <citation type="journal article" date="2019" name="Int. J. Syst. Evol. Microbiol.">
        <title>The Global Catalogue of Microorganisms (GCM) 10K type strain sequencing project: providing services to taxonomists for standard genome sequencing and annotation.</title>
        <authorList>
            <consortium name="The Broad Institute Genomics Platform"/>
            <consortium name="The Broad Institute Genome Sequencing Center for Infectious Disease"/>
            <person name="Wu L."/>
            <person name="Ma J."/>
        </authorList>
    </citation>
    <scope>NUCLEOTIDE SEQUENCE [LARGE SCALE GENOMIC DNA]</scope>
    <source>
        <strain evidence="10">WYCCWR 12678</strain>
    </source>
</reference>
<keyword evidence="5" id="KW-1133">Transmembrane helix</keyword>
<dbReference type="PANTHER" id="PTHR37820:SF1">
    <property type="entry name" value="CELL DIVISION PROTEIN FTSQ"/>
    <property type="match status" value="1"/>
</dbReference>
<keyword evidence="7" id="KW-0131">Cell cycle</keyword>
<dbReference type="Gene3D" id="3.10.20.310">
    <property type="entry name" value="membrane protein fhac"/>
    <property type="match status" value="1"/>
</dbReference>
<dbReference type="Proteomes" id="UP001596002">
    <property type="component" value="Unassembled WGS sequence"/>
</dbReference>
<keyword evidence="10" id="KW-1185">Reference proteome</keyword>
<dbReference type="RefSeq" id="WP_380029600.1">
    <property type="nucleotide sequence ID" value="NZ_JBHSHC010000157.1"/>
</dbReference>
<sequence length="253" mass="28398">MVPEQKRKPSWKALLLLIIFFLGIAVAVFFTSPLSEVRSVEVVGNSQIVKDQILRISGIQVGMNIWEVEPAEVDKRLKSQLPLLAKADVEVKFPGNVVIAVAEKPVAAILTKEGGKNYRLLSDGTVFDLVKNPSGAGVPLLSSKRQFQIEVGKQIPDPDIQKFCEQIVKVDRSLLEPISNFEIKEGNLWSAWTNPDPASFEIRFPPGDINTTLEVFTQFWKKQLEGKSSGIIYIYSREEAWYEKGSERVPKKE</sequence>
<evidence type="ECO:0000313" key="10">
    <source>
        <dbReference type="Proteomes" id="UP001596002"/>
    </source>
</evidence>
<comment type="caution">
    <text evidence="9">The sequence shown here is derived from an EMBL/GenBank/DDBJ whole genome shotgun (WGS) entry which is preliminary data.</text>
</comment>
<dbReference type="Pfam" id="PF08478">
    <property type="entry name" value="POTRA_1"/>
    <property type="match status" value="1"/>
</dbReference>
<evidence type="ECO:0000256" key="5">
    <source>
        <dbReference type="ARBA" id="ARBA00022989"/>
    </source>
</evidence>
<dbReference type="PANTHER" id="PTHR37820">
    <property type="entry name" value="CELL DIVISION PROTEIN DIVIB"/>
    <property type="match status" value="1"/>
</dbReference>
<dbReference type="InterPro" id="IPR050487">
    <property type="entry name" value="FtsQ_DivIB"/>
</dbReference>
<protein>
    <submittedName>
        <fullName evidence="9">Cell division protein FtsQ/DivIB</fullName>
    </submittedName>
</protein>
<evidence type="ECO:0000256" key="7">
    <source>
        <dbReference type="ARBA" id="ARBA00023306"/>
    </source>
</evidence>
<keyword evidence="3 9" id="KW-0132">Cell division</keyword>
<feature type="domain" description="POTRA" evidence="8">
    <location>
        <begin position="35"/>
        <end position="104"/>
    </location>
</feature>
<proteinExistence type="predicted"/>
<evidence type="ECO:0000259" key="8">
    <source>
        <dbReference type="PROSITE" id="PS51779"/>
    </source>
</evidence>
<keyword evidence="4" id="KW-0812">Transmembrane</keyword>
<accession>A0ABV9QC58</accession>
<comment type="subcellular location">
    <subcellularLocation>
        <location evidence="1">Membrane</location>
    </subcellularLocation>
</comment>
<keyword evidence="6" id="KW-0472">Membrane</keyword>
<name>A0ABV9QC58_9BACL</name>
<dbReference type="EMBL" id="JBHSHC010000157">
    <property type="protein sequence ID" value="MFC4770210.1"/>
    <property type="molecule type" value="Genomic_DNA"/>
</dbReference>
<dbReference type="GO" id="GO:0051301">
    <property type="term" value="P:cell division"/>
    <property type="evidence" value="ECO:0007669"/>
    <property type="project" value="UniProtKB-KW"/>
</dbReference>